<name>A0A5B7EZJ1_PORTR</name>
<dbReference type="AlphaFoldDB" id="A0A5B7EZJ1"/>
<comment type="caution">
    <text evidence="1">The sequence shown here is derived from an EMBL/GenBank/DDBJ whole genome shotgun (WGS) entry which is preliminary data.</text>
</comment>
<proteinExistence type="predicted"/>
<keyword evidence="2" id="KW-1185">Reference proteome</keyword>
<evidence type="ECO:0000313" key="1">
    <source>
        <dbReference type="EMBL" id="MPC39662.1"/>
    </source>
</evidence>
<gene>
    <name evidence="1" type="ORF">E2C01_033208</name>
</gene>
<protein>
    <submittedName>
        <fullName evidence="1">Uncharacterized protein</fullName>
    </submittedName>
</protein>
<evidence type="ECO:0000313" key="2">
    <source>
        <dbReference type="Proteomes" id="UP000324222"/>
    </source>
</evidence>
<reference evidence="1 2" key="1">
    <citation type="submission" date="2019-05" db="EMBL/GenBank/DDBJ databases">
        <title>Another draft genome of Portunus trituberculatus and its Hox gene families provides insights of decapod evolution.</title>
        <authorList>
            <person name="Jeong J.-H."/>
            <person name="Song I."/>
            <person name="Kim S."/>
            <person name="Choi T."/>
            <person name="Kim D."/>
            <person name="Ryu S."/>
            <person name="Kim W."/>
        </authorList>
    </citation>
    <scope>NUCLEOTIDE SEQUENCE [LARGE SCALE GENOMIC DNA]</scope>
    <source>
        <tissue evidence="1">Muscle</tissue>
    </source>
</reference>
<organism evidence="1 2">
    <name type="scientific">Portunus trituberculatus</name>
    <name type="common">Swimming crab</name>
    <name type="synonym">Neptunus trituberculatus</name>
    <dbReference type="NCBI Taxonomy" id="210409"/>
    <lineage>
        <taxon>Eukaryota</taxon>
        <taxon>Metazoa</taxon>
        <taxon>Ecdysozoa</taxon>
        <taxon>Arthropoda</taxon>
        <taxon>Crustacea</taxon>
        <taxon>Multicrustacea</taxon>
        <taxon>Malacostraca</taxon>
        <taxon>Eumalacostraca</taxon>
        <taxon>Eucarida</taxon>
        <taxon>Decapoda</taxon>
        <taxon>Pleocyemata</taxon>
        <taxon>Brachyura</taxon>
        <taxon>Eubrachyura</taxon>
        <taxon>Portunoidea</taxon>
        <taxon>Portunidae</taxon>
        <taxon>Portuninae</taxon>
        <taxon>Portunus</taxon>
    </lineage>
</organism>
<sequence>MVRGGPSERRRRPQERFGATLTACNNDCTPLRQRPLTQPWTSAAVRWTNCGSLLTTTESPVHSDIENVGGWRVVAARRLAGPWGNTVLRHATLMPESCLLVGECRSSVPRLVCPCRPPPPPLSVHHLHT</sequence>
<dbReference type="Proteomes" id="UP000324222">
    <property type="component" value="Unassembled WGS sequence"/>
</dbReference>
<dbReference type="EMBL" id="VSRR010004435">
    <property type="protein sequence ID" value="MPC39662.1"/>
    <property type="molecule type" value="Genomic_DNA"/>
</dbReference>
<accession>A0A5B7EZJ1</accession>